<accession>A0A1J4MUM4</accession>
<sequence>MNTNGRGKIIPIYYFIPSDYDSEEYPNMFHINTQSNITIRHIRSKFPLLGDYYFRFKVKNGDSYVWMDPKEDDEIPPTYNGLIISKVLRVSWDSNNNIQNIHNKIKHDKLIEDPISSVMNSQDIKFRNLSKAQTLPTTNSHIPNNDLIDLNISHNNWVDNGYI</sequence>
<evidence type="ECO:0000313" key="3">
    <source>
        <dbReference type="EMBL" id="OII77854.1"/>
    </source>
</evidence>
<dbReference type="AlphaFoldDB" id="A0A1J4MUM4"/>
<dbReference type="Proteomes" id="UP000186804">
    <property type="component" value="Unassembled WGS sequence"/>
</dbReference>
<dbReference type="Gene3D" id="2.40.240.130">
    <property type="match status" value="1"/>
</dbReference>
<dbReference type="GeneID" id="92368077"/>
<dbReference type="OrthoDB" id="10007451at2759"/>
<gene>
    <name evidence="3" type="ORF">cand_038930</name>
</gene>
<organism evidence="3 4">
    <name type="scientific">Cryptosporidium andersoni</name>
    <dbReference type="NCBI Taxonomy" id="117008"/>
    <lineage>
        <taxon>Eukaryota</taxon>
        <taxon>Sar</taxon>
        <taxon>Alveolata</taxon>
        <taxon>Apicomplexa</taxon>
        <taxon>Conoidasida</taxon>
        <taxon>Coccidia</taxon>
        <taxon>Eucoccidiorida</taxon>
        <taxon>Eimeriorina</taxon>
        <taxon>Cryptosporidiidae</taxon>
        <taxon>Cryptosporidium</taxon>
    </lineage>
</organism>
<feature type="domain" description="DIX" evidence="2">
    <location>
        <begin position="20"/>
        <end position="87"/>
    </location>
</feature>
<comment type="caution">
    <text evidence="3">The sequence shown here is derived from an EMBL/GenBank/DDBJ whole genome shotgun (WGS) entry which is preliminary data.</text>
</comment>
<dbReference type="EMBL" id="LRBS01000024">
    <property type="protein sequence ID" value="OII77854.1"/>
    <property type="molecule type" value="Genomic_DNA"/>
</dbReference>
<dbReference type="RefSeq" id="XP_067069700.1">
    <property type="nucleotide sequence ID" value="XM_067214114.1"/>
</dbReference>
<name>A0A1J4MUM4_9CRYT</name>
<dbReference type="GO" id="GO:0016055">
    <property type="term" value="P:Wnt signaling pathway"/>
    <property type="evidence" value="ECO:0007669"/>
    <property type="project" value="UniProtKB-KW"/>
</dbReference>
<dbReference type="PANTHER" id="PTHR42509">
    <property type="entry name" value="DIX DOMAIN-CONTAINING PROTEIN"/>
    <property type="match status" value="1"/>
</dbReference>
<keyword evidence="4" id="KW-1185">Reference proteome</keyword>
<evidence type="ECO:0000256" key="1">
    <source>
        <dbReference type="ARBA" id="ARBA00022687"/>
    </source>
</evidence>
<dbReference type="InterPro" id="IPR029071">
    <property type="entry name" value="Ubiquitin-like_domsf"/>
</dbReference>
<dbReference type="Pfam" id="PF00778">
    <property type="entry name" value="DIX"/>
    <property type="match status" value="1"/>
</dbReference>
<keyword evidence="1" id="KW-0879">Wnt signaling pathway</keyword>
<protein>
    <recommendedName>
        <fullName evidence="2">DIX domain-containing protein</fullName>
    </recommendedName>
</protein>
<evidence type="ECO:0000313" key="4">
    <source>
        <dbReference type="Proteomes" id="UP000186804"/>
    </source>
</evidence>
<evidence type="ECO:0000259" key="2">
    <source>
        <dbReference type="Pfam" id="PF00778"/>
    </source>
</evidence>
<dbReference type="VEuPathDB" id="CryptoDB:cand_038930"/>
<proteinExistence type="predicted"/>
<reference evidence="3 4" key="1">
    <citation type="submission" date="2016-10" db="EMBL/GenBank/DDBJ databases">
        <title>Reductive evolution of mitochondrial metabolism and differential evolution of invasion-related proteins in Cryptosporidium.</title>
        <authorList>
            <person name="Liu S."/>
            <person name="Roellig D.M."/>
            <person name="Guo Y."/>
            <person name="Li N."/>
            <person name="Frace M.A."/>
            <person name="Tang K."/>
            <person name="Zhang L."/>
            <person name="Feng Y."/>
            <person name="Xiao L."/>
        </authorList>
    </citation>
    <scope>NUCLEOTIDE SEQUENCE [LARGE SCALE GENOMIC DNA]</scope>
    <source>
        <strain evidence="3">30847</strain>
    </source>
</reference>
<dbReference type="SUPFAM" id="SSF54236">
    <property type="entry name" value="Ubiquitin-like"/>
    <property type="match status" value="1"/>
</dbReference>
<dbReference type="PANTHER" id="PTHR42509:SF1">
    <property type="entry name" value="DIX DOMAIN-CONTAINING PROTEIN"/>
    <property type="match status" value="1"/>
</dbReference>
<dbReference type="InterPro" id="IPR038207">
    <property type="entry name" value="DIX_dom_sf"/>
</dbReference>
<dbReference type="InterPro" id="IPR001158">
    <property type="entry name" value="DIX"/>
</dbReference>